<dbReference type="Proteomes" id="UP000251960">
    <property type="component" value="Chromosome 9"/>
</dbReference>
<sequence length="204" mass="23219">MLGRRAKSMRPLQAIVANLKRIMKNNSNFLPRTKNTPPGSCTNINRNPKSSMKEISSCVIVAKPYPLTQQLRLHATRPIPTRQAWRSEGQPPKWDIRFTLSNYSLQEFGNYVSLRGIKGLAFTCLGSMSKWEPVTFQESLSFVKKVKLTDLCLTVSLLVQARDYMLYISLLDVLNRNDQIPLQAYSEVSMTLILSFFVEEESVA</sequence>
<reference evidence="2" key="1">
    <citation type="journal article" date="2018" name="Nat. Genet.">
        <title>Extensive intraspecific gene order and gene structural variations between Mo17 and other maize genomes.</title>
        <authorList>
            <person name="Sun S."/>
            <person name="Zhou Y."/>
            <person name="Chen J."/>
            <person name="Shi J."/>
            <person name="Zhao H."/>
            <person name="Zhao H."/>
            <person name="Song W."/>
            <person name="Zhang M."/>
            <person name="Cui Y."/>
            <person name="Dong X."/>
            <person name="Liu H."/>
            <person name="Ma X."/>
            <person name="Jiao Y."/>
            <person name="Wang B."/>
            <person name="Wei X."/>
            <person name="Stein J.C."/>
            <person name="Glaubitz J.C."/>
            <person name="Lu F."/>
            <person name="Yu G."/>
            <person name="Liang C."/>
            <person name="Fengler K."/>
            <person name="Li B."/>
            <person name="Rafalski A."/>
            <person name="Schnable P.S."/>
            <person name="Ware D.H."/>
            <person name="Buckler E.S."/>
            <person name="Lai J."/>
        </authorList>
    </citation>
    <scope>NUCLEOTIDE SEQUENCE [LARGE SCALE GENOMIC DNA]</scope>
    <source>
        <tissue evidence="2">Seedling</tissue>
    </source>
</reference>
<feature type="region of interest" description="Disordered" evidence="1">
    <location>
        <begin position="28"/>
        <end position="47"/>
    </location>
</feature>
<accession>A0A3L6DFG3</accession>
<dbReference type="AlphaFoldDB" id="A0A3L6DFG3"/>
<proteinExistence type="predicted"/>
<evidence type="ECO:0000313" key="2">
    <source>
        <dbReference type="EMBL" id="PWZ06251.1"/>
    </source>
</evidence>
<gene>
    <name evidence="2" type="ORF">Zm00014a_020824</name>
</gene>
<dbReference type="ExpressionAtlas" id="A0A3L6DFG3">
    <property type="expression patterns" value="baseline and differential"/>
</dbReference>
<comment type="caution">
    <text evidence="2">The sequence shown here is derived from an EMBL/GenBank/DDBJ whole genome shotgun (WGS) entry which is preliminary data.</text>
</comment>
<name>A0A3L6DFG3_MAIZE</name>
<dbReference type="EMBL" id="NCVQ01000010">
    <property type="protein sequence ID" value="PWZ06251.1"/>
    <property type="molecule type" value="Genomic_DNA"/>
</dbReference>
<evidence type="ECO:0000256" key="1">
    <source>
        <dbReference type="SAM" id="MobiDB-lite"/>
    </source>
</evidence>
<organism evidence="2">
    <name type="scientific">Zea mays</name>
    <name type="common">Maize</name>
    <dbReference type="NCBI Taxonomy" id="4577"/>
    <lineage>
        <taxon>Eukaryota</taxon>
        <taxon>Viridiplantae</taxon>
        <taxon>Streptophyta</taxon>
        <taxon>Embryophyta</taxon>
        <taxon>Tracheophyta</taxon>
        <taxon>Spermatophyta</taxon>
        <taxon>Magnoliopsida</taxon>
        <taxon>Liliopsida</taxon>
        <taxon>Poales</taxon>
        <taxon>Poaceae</taxon>
        <taxon>PACMAD clade</taxon>
        <taxon>Panicoideae</taxon>
        <taxon>Andropogonodae</taxon>
        <taxon>Andropogoneae</taxon>
        <taxon>Tripsacinae</taxon>
        <taxon>Zea</taxon>
    </lineage>
</organism>
<protein>
    <submittedName>
        <fullName evidence="2">Uncharacterized protein</fullName>
    </submittedName>
</protein>